<dbReference type="Proteomes" id="UP000198921">
    <property type="component" value="Unassembled WGS sequence"/>
</dbReference>
<protein>
    <submittedName>
        <fullName evidence="2">Uncharacterized protein</fullName>
    </submittedName>
</protein>
<keyword evidence="1" id="KW-0812">Transmembrane</keyword>
<name>A0A1H3PYZ8_9ACTN</name>
<sequence length="234" mass="23219">MVSVLVLLPVLAGMAALVVTGVLRRSPPSREHTVAAARAHARLGSAAAVVLGAAAALWTGTGRLEDATGAGDLGVTALLVPIAFGIGHTAVLGVAELTWPRPEGAVRRARLVRRGLLDAAPRRLVRTAAVAGAAAVLTLAGGALLAAPDGRSYALADRLVGATAGPFAGPVYGRPAALGLLALAAVTAAALWVVANRPAVATGDDRVEAALLVAAVVLCVRAPRVPADEPAVPA</sequence>
<dbReference type="AlphaFoldDB" id="A0A1H3PYZ8"/>
<feature type="transmembrane region" description="Helical" evidence="1">
    <location>
        <begin position="124"/>
        <end position="147"/>
    </location>
</feature>
<feature type="transmembrane region" description="Helical" evidence="1">
    <location>
        <begin position="176"/>
        <end position="195"/>
    </location>
</feature>
<evidence type="ECO:0000313" key="3">
    <source>
        <dbReference type="Proteomes" id="UP000198921"/>
    </source>
</evidence>
<gene>
    <name evidence="2" type="ORF">SAMN05660209_04542</name>
</gene>
<keyword evidence="1" id="KW-0472">Membrane</keyword>
<dbReference type="EMBL" id="FNOT01000018">
    <property type="protein sequence ID" value="SDZ06240.1"/>
    <property type="molecule type" value="Genomic_DNA"/>
</dbReference>
<feature type="transmembrane region" description="Helical" evidence="1">
    <location>
        <begin position="6"/>
        <end position="23"/>
    </location>
</feature>
<organism evidence="2 3">
    <name type="scientific">Geodermatophilus africanus</name>
    <dbReference type="NCBI Taxonomy" id="1137993"/>
    <lineage>
        <taxon>Bacteria</taxon>
        <taxon>Bacillati</taxon>
        <taxon>Actinomycetota</taxon>
        <taxon>Actinomycetes</taxon>
        <taxon>Geodermatophilales</taxon>
        <taxon>Geodermatophilaceae</taxon>
        <taxon>Geodermatophilus</taxon>
    </lineage>
</organism>
<proteinExistence type="predicted"/>
<evidence type="ECO:0000256" key="1">
    <source>
        <dbReference type="SAM" id="Phobius"/>
    </source>
</evidence>
<accession>A0A1H3PYZ8</accession>
<keyword evidence="1" id="KW-1133">Transmembrane helix</keyword>
<reference evidence="3" key="1">
    <citation type="submission" date="2016-10" db="EMBL/GenBank/DDBJ databases">
        <authorList>
            <person name="Varghese N."/>
            <person name="Submissions S."/>
        </authorList>
    </citation>
    <scope>NUCLEOTIDE SEQUENCE [LARGE SCALE GENOMIC DNA]</scope>
    <source>
        <strain evidence="3">DSM 45422</strain>
    </source>
</reference>
<keyword evidence="3" id="KW-1185">Reference proteome</keyword>
<evidence type="ECO:0000313" key="2">
    <source>
        <dbReference type="EMBL" id="SDZ06240.1"/>
    </source>
</evidence>
<feature type="transmembrane region" description="Helical" evidence="1">
    <location>
        <begin position="43"/>
        <end position="61"/>
    </location>
</feature>
<feature type="transmembrane region" description="Helical" evidence="1">
    <location>
        <begin position="73"/>
        <end position="99"/>
    </location>
</feature>
<dbReference type="STRING" id="1137993.SAMN05660209_04542"/>